<dbReference type="STRING" id="243230.DR_0525"/>
<dbReference type="KEGG" id="dra:DR_0525"/>
<name>Q9RWZ0_DEIRA</name>
<protein>
    <submittedName>
        <fullName evidence="1">Uncharacterized protein</fullName>
    </submittedName>
</protein>
<dbReference type="Proteomes" id="UP000002524">
    <property type="component" value="Chromosome 1"/>
</dbReference>
<reference evidence="1 2" key="1">
    <citation type="journal article" date="1999" name="Science">
        <title>Genome sequence of the radioresistant bacterium Deinococcus radiodurans R1.</title>
        <authorList>
            <person name="White O."/>
            <person name="Eisen J.A."/>
            <person name="Heidelberg J.F."/>
            <person name="Hickey E.K."/>
            <person name="Peterson J.D."/>
            <person name="Dodson R.J."/>
            <person name="Haft D.H."/>
            <person name="Gwinn M.L."/>
            <person name="Nelson W.C."/>
            <person name="Richardson D.L."/>
            <person name="Moffat K.S."/>
            <person name="Qin H."/>
            <person name="Jiang L."/>
            <person name="Pamphile W."/>
            <person name="Crosby M."/>
            <person name="Shen M."/>
            <person name="Vamathevan J.J."/>
            <person name="Lam P."/>
            <person name="McDonald L."/>
            <person name="Utterback T."/>
            <person name="Zalewski C."/>
            <person name="Makarova K.S."/>
            <person name="Aravind L."/>
            <person name="Daly M.J."/>
            <person name="Minton K.W."/>
            <person name="Fleischmann R.D."/>
            <person name="Ketchum K.A."/>
            <person name="Nelson K.E."/>
            <person name="Salzberg S."/>
            <person name="Smith H.O."/>
            <person name="Venter J.C."/>
            <person name="Fraser C.M."/>
        </authorList>
    </citation>
    <scope>NUCLEOTIDE SEQUENCE [LARGE SCALE GENOMIC DNA]</scope>
    <source>
        <strain evidence="2">ATCC 13939 / DSM 20539 / JCM 16871 / LMG 4051 / NBRC 15346 / NCIMB 9279 / R1 / VKM B-1422</strain>
    </source>
</reference>
<dbReference type="PATRIC" id="fig|243230.17.peg.701"/>
<evidence type="ECO:0000313" key="2">
    <source>
        <dbReference type="Proteomes" id="UP000002524"/>
    </source>
</evidence>
<keyword evidence="2" id="KW-1185">Reference proteome</keyword>
<dbReference type="HOGENOM" id="CLU_1465942_0_0_0"/>
<evidence type="ECO:0000313" key="1">
    <source>
        <dbReference type="EMBL" id="AAF10105.1"/>
    </source>
</evidence>
<sequence>MNLDRRALSAQVRALRDALDALGLLSPPADVPQVREGEAQINAQRLASALSDAAGVLAPYGSSPALSSFHGVLTLAGVVLAEVQAIEPRPLAALGVLMVWASDHARETLGAEAAEQLAQLDTWQIRAAAAPLGESDRGVFLGADAVLRVSSWAAADPDVTAPDLTRALLAEAQMLSRPPSAAQA</sequence>
<dbReference type="PaxDb" id="243230-DR_0525"/>
<dbReference type="EnsemblBacteria" id="AAF10105">
    <property type="protein sequence ID" value="AAF10105"/>
    <property type="gene ID" value="DR_0525"/>
</dbReference>
<dbReference type="PIR" id="G75510">
    <property type="entry name" value="G75510"/>
</dbReference>
<dbReference type="RefSeq" id="WP_010887170.1">
    <property type="nucleotide sequence ID" value="NC_001263.1"/>
</dbReference>
<organism evidence="1 2">
    <name type="scientific">Deinococcus radiodurans (strain ATCC 13939 / DSM 20539 / JCM 16871 / CCUG 27074 / LMG 4051 / NBRC 15346 / NCIMB 9279 / VKM B-1422 / R1)</name>
    <dbReference type="NCBI Taxonomy" id="243230"/>
    <lineage>
        <taxon>Bacteria</taxon>
        <taxon>Thermotogati</taxon>
        <taxon>Deinococcota</taxon>
        <taxon>Deinococci</taxon>
        <taxon>Deinococcales</taxon>
        <taxon>Deinococcaceae</taxon>
        <taxon>Deinococcus</taxon>
    </lineage>
</organism>
<dbReference type="AlphaFoldDB" id="Q9RWZ0"/>
<dbReference type="InParanoid" id="Q9RWZ0"/>
<accession>Q9RWZ0</accession>
<gene>
    <name evidence="1" type="ordered locus">DR_0525</name>
</gene>
<dbReference type="GeneID" id="69516763"/>
<dbReference type="EMBL" id="AE000513">
    <property type="protein sequence ID" value="AAF10105.1"/>
    <property type="molecule type" value="Genomic_DNA"/>
</dbReference>
<proteinExistence type="predicted"/>